<reference evidence="4 5" key="1">
    <citation type="submission" date="2020-10" db="EMBL/GenBank/DDBJ databases">
        <title>The Coptis chinensis genome and diversification of protoberbering-type alkaloids.</title>
        <authorList>
            <person name="Wang B."/>
            <person name="Shu S."/>
            <person name="Song C."/>
            <person name="Liu Y."/>
        </authorList>
    </citation>
    <scope>NUCLEOTIDE SEQUENCE [LARGE SCALE GENOMIC DNA]</scope>
    <source>
        <strain evidence="4">HL-2020</strain>
        <tissue evidence="4">Leaf</tissue>
    </source>
</reference>
<evidence type="ECO:0008006" key="6">
    <source>
        <dbReference type="Google" id="ProtNLM"/>
    </source>
</evidence>
<evidence type="ECO:0000256" key="1">
    <source>
        <dbReference type="SAM" id="MobiDB-lite"/>
    </source>
</evidence>
<gene>
    <name evidence="4" type="ORF">IFM89_016047</name>
</gene>
<organism evidence="4 5">
    <name type="scientific">Coptis chinensis</name>
    <dbReference type="NCBI Taxonomy" id="261450"/>
    <lineage>
        <taxon>Eukaryota</taxon>
        <taxon>Viridiplantae</taxon>
        <taxon>Streptophyta</taxon>
        <taxon>Embryophyta</taxon>
        <taxon>Tracheophyta</taxon>
        <taxon>Spermatophyta</taxon>
        <taxon>Magnoliopsida</taxon>
        <taxon>Ranunculales</taxon>
        <taxon>Ranunculaceae</taxon>
        <taxon>Coptidoideae</taxon>
        <taxon>Coptis</taxon>
    </lineage>
</organism>
<dbReference type="Pfam" id="PF14111">
    <property type="entry name" value="DUF4283"/>
    <property type="match status" value="1"/>
</dbReference>
<dbReference type="Proteomes" id="UP000631114">
    <property type="component" value="Unassembled WGS sequence"/>
</dbReference>
<feature type="region of interest" description="Disordered" evidence="1">
    <location>
        <begin position="688"/>
        <end position="797"/>
    </location>
</feature>
<dbReference type="InterPro" id="IPR040256">
    <property type="entry name" value="At4g02000-like"/>
</dbReference>
<proteinExistence type="predicted"/>
<feature type="compositionally biased region" description="Polar residues" evidence="1">
    <location>
        <begin position="750"/>
        <end position="759"/>
    </location>
</feature>
<sequence>MQKSTVLVIPHQQEDSSSKNQIEELQQKMKKLLFEKKKQHIIEINCLNAEALANDALTLIGKLHGGLSPNLEEVGKEVHRIWQTTGNIELERIDRDHVKFRFENSQECKHVKTNGPWMVGGFILSIKEWERDRRLDEYNFELVSFWVQIWDLPKDRINKVNVWKIGEELGLVIEADTSCPPEFNHPVARVRVEMDVTERLTKEQQLKLETGEELTVRLKYEKLETFCYFCGVIGHEHLRCRIRNQYRYELLKCGGSIKDIKPNFTSQIKANKFYNGVAFTGKQVYTIEGTPSKLRFEETPAPERERRSTGNWKAQLRVRQNRWEGSTSTEQGQQKDKTKGGEVGPGDGIKESGTTATSTVTFHKGFEMGLPNQKNAQETANQAQGPDGTRYGLVLAKDHGLTIYQSPIETVNEKEQGCDLAMEEHKDVLGLVVFEKINTEERGRYQDPYIDSLQNYQILTQEEGMIDRCQPSGLEATSSYDQARTQICFQAITEEIPGSHGVSSRTSCESQREFQEKPKLQSYNRSTRGRGYKIMASRGRREKVSKSENKSRLGSIVREPKAQNQGKNPKRKHSLSEEEEDDMVMNGGDGWIRRSKRIGEQRSKKAKQRATDLRSQGKGHLLIPRNANIVQLSSDSATPTTSEELIDIDSTTDPSPTESEGTHDSVTSYESGVSEEIMVEHQAPMEVYFSDDDEDRMVHDTEKQLSNERVGYEADGEQLTSQPQPLAMDDSSVDRRSSQWGQTEKKAQMQEGQSSVDQSQKMDDESTIRGQEKGDDYSGGLSAPPAVAVPSQLPWYP</sequence>
<comment type="caution">
    <text evidence="4">The sequence shown here is derived from an EMBL/GenBank/DDBJ whole genome shotgun (WGS) entry which is preliminary data.</text>
</comment>
<dbReference type="OrthoDB" id="1433777at2759"/>
<evidence type="ECO:0000313" key="5">
    <source>
        <dbReference type="Proteomes" id="UP000631114"/>
    </source>
</evidence>
<accession>A0A835H4P2</accession>
<dbReference type="InterPro" id="IPR025558">
    <property type="entry name" value="DUF4283"/>
</dbReference>
<dbReference type="PANTHER" id="PTHR31286:SF167">
    <property type="entry name" value="OS09G0268800 PROTEIN"/>
    <property type="match status" value="1"/>
</dbReference>
<feature type="region of interest" description="Disordered" evidence="1">
    <location>
        <begin position="632"/>
        <end position="674"/>
    </location>
</feature>
<feature type="domain" description="Zinc knuckle CX2CX4HX4C" evidence="3">
    <location>
        <begin position="194"/>
        <end position="241"/>
    </location>
</feature>
<feature type="compositionally biased region" description="Basic and acidic residues" evidence="1">
    <location>
        <begin position="295"/>
        <end position="308"/>
    </location>
</feature>
<dbReference type="AlphaFoldDB" id="A0A835H4P2"/>
<keyword evidence="5" id="KW-1185">Reference proteome</keyword>
<feature type="domain" description="DUF4283" evidence="2">
    <location>
        <begin position="57"/>
        <end position="132"/>
    </location>
</feature>
<protein>
    <recommendedName>
        <fullName evidence="6">DUF4283 domain-containing protein</fullName>
    </recommendedName>
</protein>
<name>A0A835H4P2_9MAGN</name>
<feature type="compositionally biased region" description="Basic and acidic residues" evidence="1">
    <location>
        <begin position="542"/>
        <end position="551"/>
    </location>
</feature>
<dbReference type="PANTHER" id="PTHR31286">
    <property type="entry name" value="GLYCINE-RICH CELL WALL STRUCTURAL PROTEIN 1.8-LIKE"/>
    <property type="match status" value="1"/>
</dbReference>
<dbReference type="EMBL" id="JADFTS010000008">
    <property type="protein sequence ID" value="KAF9592596.1"/>
    <property type="molecule type" value="Genomic_DNA"/>
</dbReference>
<feature type="compositionally biased region" description="Polar residues" evidence="1">
    <location>
        <begin position="323"/>
        <end position="332"/>
    </location>
</feature>
<feature type="compositionally biased region" description="Basic and acidic residues" evidence="1">
    <location>
        <begin position="760"/>
        <end position="776"/>
    </location>
</feature>
<feature type="region of interest" description="Disordered" evidence="1">
    <location>
        <begin position="295"/>
        <end position="355"/>
    </location>
</feature>
<feature type="compositionally biased region" description="Polar residues" evidence="1">
    <location>
        <begin position="632"/>
        <end position="671"/>
    </location>
</feature>
<feature type="region of interest" description="Disordered" evidence="1">
    <location>
        <begin position="498"/>
        <end position="620"/>
    </location>
</feature>
<feature type="compositionally biased region" description="Basic and acidic residues" evidence="1">
    <location>
        <begin position="510"/>
        <end position="519"/>
    </location>
</feature>
<dbReference type="InterPro" id="IPR025836">
    <property type="entry name" value="Zn_knuckle_CX2CX4HX4C"/>
</dbReference>
<evidence type="ECO:0000313" key="4">
    <source>
        <dbReference type="EMBL" id="KAF9592596.1"/>
    </source>
</evidence>
<feature type="compositionally biased region" description="Basic and acidic residues" evidence="1">
    <location>
        <begin position="732"/>
        <end position="748"/>
    </location>
</feature>
<dbReference type="Pfam" id="PF14392">
    <property type="entry name" value="zf-CCHC_4"/>
    <property type="match status" value="1"/>
</dbReference>
<feature type="compositionally biased region" description="Basic and acidic residues" evidence="1">
    <location>
        <begin position="696"/>
        <end position="712"/>
    </location>
</feature>
<evidence type="ECO:0000259" key="2">
    <source>
        <dbReference type="Pfam" id="PF14111"/>
    </source>
</evidence>
<evidence type="ECO:0000259" key="3">
    <source>
        <dbReference type="Pfam" id="PF14392"/>
    </source>
</evidence>